<evidence type="ECO:0000313" key="3">
    <source>
        <dbReference type="EMBL" id="TKA74634.1"/>
    </source>
</evidence>
<keyword evidence="4" id="KW-1185">Reference proteome</keyword>
<dbReference type="SUPFAM" id="SSF48350">
    <property type="entry name" value="GTPase activation domain, GAP"/>
    <property type="match status" value="1"/>
</dbReference>
<dbReference type="GO" id="GO:0005938">
    <property type="term" value="C:cell cortex"/>
    <property type="evidence" value="ECO:0007669"/>
    <property type="project" value="UniProtKB-ARBA"/>
</dbReference>
<dbReference type="InterPro" id="IPR050729">
    <property type="entry name" value="Rho-GAP"/>
</dbReference>
<evidence type="ECO:0000259" key="2">
    <source>
        <dbReference type="PROSITE" id="PS50238"/>
    </source>
</evidence>
<organism evidence="3 4">
    <name type="scientific">Friedmanniomyces simplex</name>
    <dbReference type="NCBI Taxonomy" id="329884"/>
    <lineage>
        <taxon>Eukaryota</taxon>
        <taxon>Fungi</taxon>
        <taxon>Dikarya</taxon>
        <taxon>Ascomycota</taxon>
        <taxon>Pezizomycotina</taxon>
        <taxon>Dothideomycetes</taxon>
        <taxon>Dothideomycetidae</taxon>
        <taxon>Mycosphaerellales</taxon>
        <taxon>Teratosphaeriaceae</taxon>
        <taxon>Friedmanniomyces</taxon>
    </lineage>
</organism>
<dbReference type="Gene3D" id="1.10.555.10">
    <property type="entry name" value="Rho GTPase activation protein"/>
    <property type="match status" value="1"/>
</dbReference>
<dbReference type="SMART" id="SM00324">
    <property type="entry name" value="RhoGAP"/>
    <property type="match status" value="1"/>
</dbReference>
<dbReference type="InterPro" id="IPR008936">
    <property type="entry name" value="Rho_GTPase_activation_prot"/>
</dbReference>
<dbReference type="GO" id="GO:0005096">
    <property type="term" value="F:GTPase activator activity"/>
    <property type="evidence" value="ECO:0007669"/>
    <property type="project" value="UniProtKB-KW"/>
</dbReference>
<dbReference type="Proteomes" id="UP000309340">
    <property type="component" value="Unassembled WGS sequence"/>
</dbReference>
<dbReference type="OrthoDB" id="79452at2759"/>
<dbReference type="CDD" id="cd00159">
    <property type="entry name" value="RhoGAP"/>
    <property type="match status" value="1"/>
</dbReference>
<dbReference type="PROSITE" id="PS50238">
    <property type="entry name" value="RHOGAP"/>
    <property type="match status" value="1"/>
</dbReference>
<dbReference type="AlphaFoldDB" id="A0A4U0XCW7"/>
<reference evidence="3 4" key="1">
    <citation type="submission" date="2017-03" db="EMBL/GenBank/DDBJ databases">
        <title>Genomes of endolithic fungi from Antarctica.</title>
        <authorList>
            <person name="Coleine C."/>
            <person name="Masonjones S."/>
            <person name="Stajich J.E."/>
        </authorList>
    </citation>
    <scope>NUCLEOTIDE SEQUENCE [LARGE SCALE GENOMIC DNA]</scope>
    <source>
        <strain evidence="3 4">CCFEE 5184</strain>
    </source>
</reference>
<evidence type="ECO:0000313" key="4">
    <source>
        <dbReference type="Proteomes" id="UP000309340"/>
    </source>
</evidence>
<feature type="domain" description="Rho-GAP" evidence="2">
    <location>
        <begin position="1"/>
        <end position="159"/>
    </location>
</feature>
<dbReference type="PANTHER" id="PTHR23176:SF128">
    <property type="entry name" value="RHO GTPASE-ACTIVATING PROTEIN RGD1"/>
    <property type="match status" value="1"/>
</dbReference>
<comment type="caution">
    <text evidence="3">The sequence shown here is derived from an EMBL/GenBank/DDBJ whole genome shotgun (WGS) entry which is preliminary data.</text>
</comment>
<accession>A0A4U0XCW7</accession>
<evidence type="ECO:0000256" key="1">
    <source>
        <dbReference type="ARBA" id="ARBA00022468"/>
    </source>
</evidence>
<sequence>MEVEGIYRKSGGSGQVKAVQQGFEKDGNHDISDPDLDIHAVTSALKQYFRRLPTPLITYDVYEFLLEAGQTADKEMLAYNLRAAVAELPEHHRNCLEYLVQHLARVMAQGGENLMTPLNLAVVFAPTIMRPVSIEREMSDMGSQRVALQALLENHEVVFAAAWGEE</sequence>
<gene>
    <name evidence="3" type="ORF">B0A55_05960</name>
</gene>
<dbReference type="EMBL" id="NAJQ01000219">
    <property type="protein sequence ID" value="TKA74634.1"/>
    <property type="molecule type" value="Genomic_DNA"/>
</dbReference>
<protein>
    <recommendedName>
        <fullName evidence="2">Rho-GAP domain-containing protein</fullName>
    </recommendedName>
</protein>
<dbReference type="Pfam" id="PF00620">
    <property type="entry name" value="RhoGAP"/>
    <property type="match status" value="1"/>
</dbReference>
<proteinExistence type="predicted"/>
<name>A0A4U0XCW7_9PEZI</name>
<dbReference type="STRING" id="329884.A0A4U0XCW7"/>
<dbReference type="GO" id="GO:0007165">
    <property type="term" value="P:signal transduction"/>
    <property type="evidence" value="ECO:0007669"/>
    <property type="project" value="InterPro"/>
</dbReference>
<dbReference type="PANTHER" id="PTHR23176">
    <property type="entry name" value="RHO/RAC/CDC GTPASE-ACTIVATING PROTEIN"/>
    <property type="match status" value="1"/>
</dbReference>
<keyword evidence="1" id="KW-0343">GTPase activation</keyword>
<dbReference type="InterPro" id="IPR000198">
    <property type="entry name" value="RhoGAP_dom"/>
</dbReference>